<comment type="similarity">
    <text evidence="2">In the N-terminal section; belongs to the zinc metallo-hydrolase group 3 family.</text>
</comment>
<dbReference type="InterPro" id="IPR008254">
    <property type="entry name" value="Flavodoxin/NO_synth"/>
</dbReference>
<dbReference type="Gene3D" id="3.40.50.360">
    <property type="match status" value="1"/>
</dbReference>
<feature type="domain" description="Flavodoxin-like" evidence="6">
    <location>
        <begin position="254"/>
        <end position="393"/>
    </location>
</feature>
<gene>
    <name evidence="7" type="ORF">L0P57_03300</name>
</gene>
<dbReference type="PANTHER" id="PTHR32145:SF11">
    <property type="entry name" value="DIFLAVIN FLAVOPROTEIN A 2-RELATED"/>
    <property type="match status" value="1"/>
</dbReference>
<evidence type="ECO:0000313" key="7">
    <source>
        <dbReference type="EMBL" id="MCG4609964.1"/>
    </source>
</evidence>
<keyword evidence="5" id="KW-0408">Iron</keyword>
<dbReference type="PROSITE" id="PS50902">
    <property type="entry name" value="FLAVODOXIN_LIKE"/>
    <property type="match status" value="1"/>
</dbReference>
<reference evidence="7 8" key="1">
    <citation type="submission" date="2022-01" db="EMBL/GenBank/DDBJ databases">
        <title>Collection of gut derived symbiotic bacterial strains cultured from healthy donors.</title>
        <authorList>
            <person name="Lin H."/>
            <person name="Kohout C."/>
            <person name="Waligurski E."/>
            <person name="Pamer E.G."/>
        </authorList>
    </citation>
    <scope>NUCLEOTIDE SEQUENCE [LARGE SCALE GENOMIC DNA]</scope>
    <source>
        <strain evidence="7 8">DFI.7.58</strain>
    </source>
</reference>
<keyword evidence="3" id="KW-0813">Transport</keyword>
<dbReference type="CDD" id="cd07709">
    <property type="entry name" value="flavodiiron_proteins_MBL-fold"/>
    <property type="match status" value="1"/>
</dbReference>
<dbReference type="PIRSF" id="PIRSF005243">
    <property type="entry name" value="ROO"/>
    <property type="match status" value="1"/>
</dbReference>
<evidence type="ECO:0000313" key="8">
    <source>
        <dbReference type="Proteomes" id="UP001298681"/>
    </source>
</evidence>
<protein>
    <submittedName>
        <fullName evidence="7">FprA family A-type flavoprotein</fullName>
    </submittedName>
</protein>
<dbReference type="Pfam" id="PF00258">
    <property type="entry name" value="Flavodoxin_1"/>
    <property type="match status" value="1"/>
</dbReference>
<dbReference type="InterPro" id="IPR016440">
    <property type="entry name" value="Rubredoxin-O_OxRdtase"/>
</dbReference>
<organism evidence="7 8">
    <name type="scientific">Anaeromassilibacillus senegalensis</name>
    <dbReference type="NCBI Taxonomy" id="1673717"/>
    <lineage>
        <taxon>Bacteria</taxon>
        <taxon>Bacillati</taxon>
        <taxon>Bacillota</taxon>
        <taxon>Clostridia</taxon>
        <taxon>Eubacteriales</taxon>
        <taxon>Acutalibacteraceae</taxon>
        <taxon>Anaeromassilibacillus</taxon>
    </lineage>
</organism>
<dbReference type="Pfam" id="PF19583">
    <property type="entry name" value="ODP"/>
    <property type="match status" value="1"/>
</dbReference>
<dbReference type="PANTHER" id="PTHR32145">
    <property type="entry name" value="DIFLAVIN FLAVOPROTEIN A 2-RELATED"/>
    <property type="match status" value="1"/>
</dbReference>
<name>A0ABS9MGP0_9FIRM</name>
<evidence type="ECO:0000256" key="3">
    <source>
        <dbReference type="ARBA" id="ARBA00022448"/>
    </source>
</evidence>
<dbReference type="InterPro" id="IPR051285">
    <property type="entry name" value="NADH_oxidoreductase_modular"/>
</dbReference>
<comment type="caution">
    <text evidence="7">The sequence shown here is derived from an EMBL/GenBank/DDBJ whole genome shotgun (WGS) entry which is preliminary data.</text>
</comment>
<evidence type="ECO:0000256" key="5">
    <source>
        <dbReference type="ARBA" id="ARBA00023004"/>
    </source>
</evidence>
<keyword evidence="8" id="KW-1185">Reference proteome</keyword>
<dbReference type="InterPro" id="IPR001279">
    <property type="entry name" value="Metallo-B-lactamas"/>
</dbReference>
<dbReference type="SUPFAM" id="SSF52218">
    <property type="entry name" value="Flavoproteins"/>
    <property type="match status" value="1"/>
</dbReference>
<dbReference type="SMART" id="SM00849">
    <property type="entry name" value="Lactamase_B"/>
    <property type="match status" value="1"/>
</dbReference>
<comment type="cofactor">
    <cofactor evidence="1">
        <name>Fe cation</name>
        <dbReference type="ChEBI" id="CHEBI:24875"/>
    </cofactor>
</comment>
<dbReference type="Proteomes" id="UP001298681">
    <property type="component" value="Unassembled WGS sequence"/>
</dbReference>
<proteinExistence type="inferred from homology"/>
<dbReference type="InterPro" id="IPR036866">
    <property type="entry name" value="RibonucZ/Hydroxyglut_hydro"/>
</dbReference>
<dbReference type="RefSeq" id="WP_087230911.1">
    <property type="nucleotide sequence ID" value="NZ_JAKNHQ010000003.1"/>
</dbReference>
<sequence length="397" mass="44102">MSAIKLKENLYSVGVLNPSLRVFDIVMEARYGTSYNAYLITGEKNVLVETVEANFFDEYLDNIQSVVDISKIDYLIMNHTEPDHSGSVAKLLEKNPNITVVCTTAAQKYLRAIANHDFPCIVAKHGDKLDIGGQELEFIVAPLLHWPDSMFTWMPQQKVLFTCDFLGAHFCEPTMLDSNIHYPEQYLGEVNYYYACIFGPFKPYVLAGLDKIKDLPVEMVCPSHGPCLVEGISRIQGLYREWSTPAAPSGKKVVGILHASAYGCTTKLAQAAYDELKKNPDLDVRLMNVVFTPLSEAAALANEADALLVGSCTINRDAPKVVWDVLASVDAINTKQKPVGAFGSYGWSGEAVPMIKSRMEHLKFKFIGDGLRVCFMPTEEDFDAMRAYAKEVVSNLK</sequence>
<dbReference type="EMBL" id="JAKNHQ010000003">
    <property type="protein sequence ID" value="MCG4609964.1"/>
    <property type="molecule type" value="Genomic_DNA"/>
</dbReference>
<evidence type="ECO:0000256" key="2">
    <source>
        <dbReference type="ARBA" id="ARBA00007121"/>
    </source>
</evidence>
<evidence type="ECO:0000256" key="1">
    <source>
        <dbReference type="ARBA" id="ARBA00001962"/>
    </source>
</evidence>
<keyword evidence="4" id="KW-0249">Electron transport</keyword>
<accession>A0ABS9MGP0</accession>
<dbReference type="InterPro" id="IPR029039">
    <property type="entry name" value="Flavoprotein-like_sf"/>
</dbReference>
<dbReference type="SUPFAM" id="SSF56281">
    <property type="entry name" value="Metallo-hydrolase/oxidoreductase"/>
    <property type="match status" value="1"/>
</dbReference>
<dbReference type="InterPro" id="IPR045761">
    <property type="entry name" value="ODP_dom"/>
</dbReference>
<dbReference type="Gene3D" id="3.60.15.10">
    <property type="entry name" value="Ribonuclease Z/Hydroxyacylglutathione hydrolase-like"/>
    <property type="match status" value="1"/>
</dbReference>
<evidence type="ECO:0000256" key="4">
    <source>
        <dbReference type="ARBA" id="ARBA00022982"/>
    </source>
</evidence>
<evidence type="ECO:0000259" key="6">
    <source>
        <dbReference type="PROSITE" id="PS50902"/>
    </source>
</evidence>